<reference evidence="1 2" key="1">
    <citation type="submission" date="2009-05" db="EMBL/GenBank/DDBJ databases">
        <title>The draft genome of Acidovorax delafieldii 2AN.</title>
        <authorList>
            <consortium name="US DOE Joint Genome Institute (JGI-PGF)"/>
            <person name="Lucas S."/>
            <person name="Copeland A."/>
            <person name="Lapidus A."/>
            <person name="Glavina del Rio T."/>
            <person name="Tice H."/>
            <person name="Bruce D."/>
            <person name="Goodwin L."/>
            <person name="Pitluck S."/>
            <person name="Larimer F."/>
            <person name="Land M.L."/>
            <person name="Hauser L."/>
            <person name="Shelobolina E.S."/>
            <person name="Picardal F."/>
            <person name="Roden E."/>
            <person name="Emerson D."/>
        </authorList>
    </citation>
    <scope>NUCLEOTIDE SEQUENCE [LARGE SCALE GENOMIC DNA]</scope>
    <source>
        <strain evidence="1 2">2AN</strain>
    </source>
</reference>
<gene>
    <name evidence="1" type="ORF">AcdelDRAFT_2762</name>
</gene>
<keyword evidence="2" id="KW-1185">Reference proteome</keyword>
<name>C5T782_ACIDE</name>
<protein>
    <submittedName>
        <fullName evidence="1">Uncharacterized protein</fullName>
    </submittedName>
</protein>
<sequence>MMVRQTFLSSIRRAALPWAAGRAGDPAMTVVPS</sequence>
<evidence type="ECO:0000313" key="1">
    <source>
        <dbReference type="EMBL" id="EER59675.1"/>
    </source>
</evidence>
<evidence type="ECO:0000313" key="2">
    <source>
        <dbReference type="Proteomes" id="UP000003856"/>
    </source>
</evidence>
<organism evidence="1 2">
    <name type="scientific">Acidovorax delafieldii 2AN</name>
    <dbReference type="NCBI Taxonomy" id="573060"/>
    <lineage>
        <taxon>Bacteria</taxon>
        <taxon>Pseudomonadati</taxon>
        <taxon>Pseudomonadota</taxon>
        <taxon>Betaproteobacteria</taxon>
        <taxon>Burkholderiales</taxon>
        <taxon>Comamonadaceae</taxon>
        <taxon>Acidovorax</taxon>
    </lineage>
</organism>
<dbReference type="Proteomes" id="UP000003856">
    <property type="component" value="Unassembled WGS sequence"/>
</dbReference>
<feature type="non-terminal residue" evidence="1">
    <location>
        <position position="33"/>
    </location>
</feature>
<dbReference type="EMBL" id="ACQT01000106">
    <property type="protein sequence ID" value="EER59675.1"/>
    <property type="molecule type" value="Genomic_DNA"/>
</dbReference>
<proteinExistence type="predicted"/>
<accession>C5T782</accession>
<dbReference type="AlphaFoldDB" id="C5T782"/>
<comment type="caution">
    <text evidence="1">The sequence shown here is derived from an EMBL/GenBank/DDBJ whole genome shotgun (WGS) entry which is preliminary data.</text>
</comment>